<evidence type="ECO:0000256" key="7">
    <source>
        <dbReference type="ARBA" id="ARBA00022741"/>
    </source>
</evidence>
<keyword evidence="9" id="KW-0460">Magnesium</keyword>
<dbReference type="AlphaFoldDB" id="A0A160T8T2"/>
<evidence type="ECO:0000256" key="8">
    <source>
        <dbReference type="ARBA" id="ARBA00022840"/>
    </source>
</evidence>
<dbReference type="NCBIfam" id="TIGR00150">
    <property type="entry name" value="T6A_YjeE"/>
    <property type="match status" value="1"/>
</dbReference>
<protein>
    <recommendedName>
        <fullName evidence="3">tRNA threonylcarbamoyladenosine biosynthesis protein TsaE</fullName>
    </recommendedName>
    <alternativeName>
        <fullName evidence="10">t(6)A37 threonylcarbamoyladenosine biosynthesis protein TsaE</fullName>
    </alternativeName>
</protein>
<organism evidence="11">
    <name type="scientific">hydrothermal vent metagenome</name>
    <dbReference type="NCBI Taxonomy" id="652676"/>
    <lineage>
        <taxon>unclassified sequences</taxon>
        <taxon>metagenomes</taxon>
        <taxon>ecological metagenomes</taxon>
    </lineage>
</organism>
<dbReference type="EMBL" id="CZQC01000018">
    <property type="protein sequence ID" value="CUS40505.1"/>
    <property type="molecule type" value="Genomic_DNA"/>
</dbReference>
<dbReference type="InterPro" id="IPR027417">
    <property type="entry name" value="P-loop_NTPase"/>
</dbReference>
<accession>A0A160T8T2</accession>
<dbReference type="GO" id="GO:0005524">
    <property type="term" value="F:ATP binding"/>
    <property type="evidence" value="ECO:0007669"/>
    <property type="project" value="UniProtKB-KW"/>
</dbReference>
<name>A0A160T8T2_9ZZZZ</name>
<comment type="subcellular location">
    <subcellularLocation>
        <location evidence="1">Cytoplasm</location>
    </subcellularLocation>
</comment>
<gene>
    <name evidence="11" type="ORF">MGWOODY_Tha460</name>
</gene>
<evidence type="ECO:0000256" key="1">
    <source>
        <dbReference type="ARBA" id="ARBA00004496"/>
    </source>
</evidence>
<evidence type="ECO:0000256" key="2">
    <source>
        <dbReference type="ARBA" id="ARBA00007599"/>
    </source>
</evidence>
<evidence type="ECO:0000256" key="6">
    <source>
        <dbReference type="ARBA" id="ARBA00022723"/>
    </source>
</evidence>
<comment type="similarity">
    <text evidence="2">Belongs to the TsaE family.</text>
</comment>
<evidence type="ECO:0000313" key="11">
    <source>
        <dbReference type="EMBL" id="CUS40505.1"/>
    </source>
</evidence>
<dbReference type="GO" id="GO:0002949">
    <property type="term" value="P:tRNA threonylcarbamoyladenosine modification"/>
    <property type="evidence" value="ECO:0007669"/>
    <property type="project" value="InterPro"/>
</dbReference>
<keyword evidence="7" id="KW-0547">Nucleotide-binding</keyword>
<evidence type="ECO:0000256" key="4">
    <source>
        <dbReference type="ARBA" id="ARBA00022490"/>
    </source>
</evidence>
<dbReference type="InterPro" id="IPR003442">
    <property type="entry name" value="T6A_TsaE"/>
</dbReference>
<dbReference type="Gene3D" id="3.40.50.300">
    <property type="entry name" value="P-loop containing nucleotide triphosphate hydrolases"/>
    <property type="match status" value="1"/>
</dbReference>
<keyword evidence="6" id="KW-0479">Metal-binding</keyword>
<proteinExistence type="inferred from homology"/>
<evidence type="ECO:0000256" key="10">
    <source>
        <dbReference type="ARBA" id="ARBA00032441"/>
    </source>
</evidence>
<dbReference type="PANTHER" id="PTHR33540:SF2">
    <property type="entry name" value="TRNA THREONYLCARBAMOYLADENOSINE BIOSYNTHESIS PROTEIN TSAE"/>
    <property type="match status" value="1"/>
</dbReference>
<keyword evidence="8" id="KW-0067">ATP-binding</keyword>
<dbReference type="GO" id="GO:0005737">
    <property type="term" value="C:cytoplasm"/>
    <property type="evidence" value="ECO:0007669"/>
    <property type="project" value="UniProtKB-SubCell"/>
</dbReference>
<sequence>MAIRVVGEEGMLRFAAGCASILKQGGIVFLEGTLGAGKTTFSRGLIQALGHQGAVKSPTYTLVEEYQFADAQVNHFDLYRLGDPEELEYMGIREYLGSDILNLIEWADKGMGVLPSPDLVLEITGGGDSRLLEWHARSERGQQWLEPLSILAADYASVAISQ</sequence>
<dbReference type="PANTHER" id="PTHR33540">
    <property type="entry name" value="TRNA THREONYLCARBAMOYLADENOSINE BIOSYNTHESIS PROTEIN TSAE"/>
    <property type="match status" value="1"/>
</dbReference>
<keyword evidence="4" id="KW-0963">Cytoplasm</keyword>
<reference evidence="11" key="1">
    <citation type="submission" date="2015-10" db="EMBL/GenBank/DDBJ databases">
        <authorList>
            <person name="Gilbert D.G."/>
        </authorList>
    </citation>
    <scope>NUCLEOTIDE SEQUENCE</scope>
</reference>
<evidence type="ECO:0000256" key="9">
    <source>
        <dbReference type="ARBA" id="ARBA00022842"/>
    </source>
</evidence>
<evidence type="ECO:0000256" key="3">
    <source>
        <dbReference type="ARBA" id="ARBA00019010"/>
    </source>
</evidence>
<dbReference type="GO" id="GO:0046872">
    <property type="term" value="F:metal ion binding"/>
    <property type="evidence" value="ECO:0007669"/>
    <property type="project" value="UniProtKB-KW"/>
</dbReference>
<evidence type="ECO:0000256" key="5">
    <source>
        <dbReference type="ARBA" id="ARBA00022694"/>
    </source>
</evidence>
<dbReference type="SUPFAM" id="SSF52540">
    <property type="entry name" value="P-loop containing nucleoside triphosphate hydrolases"/>
    <property type="match status" value="1"/>
</dbReference>
<dbReference type="Pfam" id="PF02367">
    <property type="entry name" value="TsaE"/>
    <property type="match status" value="1"/>
</dbReference>
<keyword evidence="5" id="KW-0819">tRNA processing</keyword>